<feature type="region of interest" description="Disordered" evidence="1">
    <location>
        <begin position="1"/>
        <end position="26"/>
    </location>
</feature>
<feature type="compositionally biased region" description="Basic and acidic residues" evidence="1">
    <location>
        <begin position="1"/>
        <end position="10"/>
    </location>
</feature>
<reference evidence="2 3" key="1">
    <citation type="journal article" date="2015" name="PLoS Negl. Trop. Dis.">
        <title>Distribution of Plasmids in Distinct Leptospira Pathogenic Species.</title>
        <authorList>
            <person name="Wang Y."/>
            <person name="Zhuang X."/>
            <person name="Zhong Y."/>
            <person name="Zhang C."/>
            <person name="Zhang Y."/>
            <person name="Zeng L."/>
            <person name="Zhu Y."/>
            <person name="He P."/>
            <person name="Dong K."/>
            <person name="Pal U."/>
            <person name="Guo X."/>
            <person name="Qin J."/>
        </authorList>
    </citation>
    <scope>NUCLEOTIDE SEQUENCE [LARGE SCALE GENOMIC DNA]</scope>
    <source>
        <strain evidence="2 3">56604</strain>
    </source>
</reference>
<protein>
    <submittedName>
        <fullName evidence="2">Uncharacterized protein</fullName>
    </submittedName>
</protein>
<sequence>MSGRRGKNDNDQTLQRSVQEESDSGDKQPYIVLILGNIGRGVPTLYLRKY</sequence>
<accession>A0A0S2IMU9</accession>
<dbReference type="AlphaFoldDB" id="A0A0S2IMU9"/>
<dbReference type="PATRIC" id="fig|280505.15.peg.611"/>
<dbReference type="Proteomes" id="UP000058857">
    <property type="component" value="Chromosome 1"/>
</dbReference>
<organism evidence="2">
    <name type="scientific">Leptospira borgpetersenii serovar Ballum</name>
    <dbReference type="NCBI Taxonomy" id="280505"/>
    <lineage>
        <taxon>Bacteria</taxon>
        <taxon>Pseudomonadati</taxon>
        <taxon>Spirochaetota</taxon>
        <taxon>Spirochaetia</taxon>
        <taxon>Leptospirales</taxon>
        <taxon>Leptospiraceae</taxon>
        <taxon>Leptospira</taxon>
    </lineage>
</organism>
<name>A0A0S2IMU9_LEPBO</name>
<dbReference type="EMBL" id="CP012029">
    <property type="protein sequence ID" value="ALO24966.1"/>
    <property type="molecule type" value="Genomic_DNA"/>
</dbReference>
<evidence type="ECO:0000313" key="3">
    <source>
        <dbReference type="Proteomes" id="UP000058857"/>
    </source>
</evidence>
<proteinExistence type="predicted"/>
<gene>
    <name evidence="2" type="ORF">LBBP_00622</name>
</gene>
<evidence type="ECO:0000256" key="1">
    <source>
        <dbReference type="SAM" id="MobiDB-lite"/>
    </source>
</evidence>
<evidence type="ECO:0000313" key="2">
    <source>
        <dbReference type="EMBL" id="ALO24966.1"/>
    </source>
</evidence>